<dbReference type="GO" id="GO:0005524">
    <property type="term" value="F:ATP binding"/>
    <property type="evidence" value="ECO:0007669"/>
    <property type="project" value="UniProtKB-UniRule"/>
</dbReference>
<evidence type="ECO:0000256" key="1">
    <source>
        <dbReference type="ARBA" id="ARBA00022605"/>
    </source>
</evidence>
<evidence type="ECO:0000256" key="7">
    <source>
        <dbReference type="HAMAP-Rule" id="MF_00109"/>
    </source>
</evidence>
<keyword evidence="7" id="KW-0963">Cytoplasm</keyword>
<dbReference type="STRING" id="1592317.DPF_1896"/>
<dbReference type="GO" id="GO:0008652">
    <property type="term" value="P:amino acid biosynthetic process"/>
    <property type="evidence" value="ECO:0007669"/>
    <property type="project" value="UniProtKB-KW"/>
</dbReference>
<keyword evidence="9" id="KW-1185">Reference proteome</keyword>
<comment type="caution">
    <text evidence="7">Lacks conserved residue(s) required for the propagation of feature annotation.</text>
</comment>
<proteinExistence type="inferred from homology"/>
<dbReference type="GO" id="GO:0005829">
    <property type="term" value="C:cytosol"/>
    <property type="evidence" value="ECO:0007669"/>
    <property type="project" value="TreeGrafter"/>
</dbReference>
<dbReference type="InterPro" id="IPR031322">
    <property type="entry name" value="Shikimate/glucono_kinase"/>
</dbReference>
<dbReference type="Proteomes" id="UP000095200">
    <property type="component" value="Unassembled WGS sequence"/>
</dbReference>
<feature type="binding site" evidence="7">
    <location>
        <position position="89"/>
    </location>
    <ligand>
        <name>substrate</name>
    </ligand>
</feature>
<gene>
    <name evidence="7" type="primary">aroK</name>
    <name evidence="8" type="ORF">DPF_1896</name>
</gene>
<comment type="catalytic activity">
    <reaction evidence="7">
        <text>shikimate + ATP = 3-phosphoshikimate + ADP + H(+)</text>
        <dbReference type="Rhea" id="RHEA:13121"/>
        <dbReference type="ChEBI" id="CHEBI:15378"/>
        <dbReference type="ChEBI" id="CHEBI:30616"/>
        <dbReference type="ChEBI" id="CHEBI:36208"/>
        <dbReference type="ChEBI" id="CHEBI:145989"/>
        <dbReference type="ChEBI" id="CHEBI:456216"/>
        <dbReference type="EC" id="2.7.1.71"/>
    </reaction>
</comment>
<comment type="subunit">
    <text evidence="7">Monomer.</text>
</comment>
<comment type="subcellular location">
    <subcellularLocation>
        <location evidence="7">Cytoplasm</location>
    </subcellularLocation>
</comment>
<dbReference type="CDD" id="cd00464">
    <property type="entry name" value="SK"/>
    <property type="match status" value="1"/>
</dbReference>
<comment type="pathway">
    <text evidence="7">Metabolic intermediate biosynthesis; chorismate biosynthesis; chorismate from D-erythrose 4-phosphate and phosphoenolpyruvate: step 5/7.</text>
</comment>
<comment type="similarity">
    <text evidence="7">Belongs to the shikimate kinase family.</text>
</comment>
<dbReference type="PANTHER" id="PTHR21087">
    <property type="entry name" value="SHIKIMATE KINASE"/>
    <property type="match status" value="1"/>
</dbReference>
<evidence type="ECO:0000256" key="4">
    <source>
        <dbReference type="ARBA" id="ARBA00022777"/>
    </source>
</evidence>
<feature type="binding site" evidence="7">
    <location>
        <begin position="22"/>
        <end position="27"/>
    </location>
    <ligand>
        <name>ATP</name>
        <dbReference type="ChEBI" id="CHEBI:30616"/>
    </ligand>
</feature>
<keyword evidence="3 7" id="KW-0547">Nucleotide-binding</keyword>
<keyword evidence="2 7" id="KW-0808">Transferase</keyword>
<evidence type="ECO:0000256" key="6">
    <source>
        <dbReference type="ARBA" id="ARBA00023141"/>
    </source>
</evidence>
<keyword evidence="4 7" id="KW-0418">Kinase</keyword>
<dbReference type="Pfam" id="PF01202">
    <property type="entry name" value="SKI"/>
    <property type="match status" value="1"/>
</dbReference>
<evidence type="ECO:0000256" key="5">
    <source>
        <dbReference type="ARBA" id="ARBA00022840"/>
    </source>
</evidence>
<dbReference type="GO" id="GO:0009073">
    <property type="term" value="P:aromatic amino acid family biosynthetic process"/>
    <property type="evidence" value="ECO:0007669"/>
    <property type="project" value="UniProtKB-KW"/>
</dbReference>
<dbReference type="HAMAP" id="MF_00109">
    <property type="entry name" value="Shikimate_kinase"/>
    <property type="match status" value="1"/>
</dbReference>
<sequence>MSALVQPATHTTRSLVLIGMAGAGKSTLGKTLARTLGFAHVDTDHLLEAWWGMDLQTLADTLSREQFLNAEARLIQSLDIRRAVISTGGSVIYDPASVAHLKELGICIYLKAQLSTIEQRIAQNPLRGLAMAPGQSIKDLYREREALYEQAADMIVRTDTQSVQACVATILDRLPAPRTDTTT</sequence>
<dbReference type="InterPro" id="IPR000623">
    <property type="entry name" value="Shikimate_kinase/TSH1"/>
</dbReference>
<comment type="caution">
    <text evidence="8">The sequence shown here is derived from an EMBL/GenBank/DDBJ whole genome shotgun (WGS) entry which is preliminary data.</text>
</comment>
<dbReference type="PRINTS" id="PR01100">
    <property type="entry name" value="SHIKIMTKNASE"/>
</dbReference>
<feature type="binding site" evidence="7">
    <location>
        <position position="144"/>
    </location>
    <ligand>
        <name>substrate</name>
    </ligand>
</feature>
<dbReference type="OrthoDB" id="9800332at2"/>
<evidence type="ECO:0000313" key="8">
    <source>
        <dbReference type="EMBL" id="GAU09176.1"/>
    </source>
</evidence>
<dbReference type="UniPathway" id="UPA00053">
    <property type="reaction ID" value="UER00088"/>
</dbReference>
<keyword evidence="5 7" id="KW-0067">ATP-binding</keyword>
<dbReference type="GO" id="GO:0004765">
    <property type="term" value="F:shikimate kinase activity"/>
    <property type="evidence" value="ECO:0007669"/>
    <property type="project" value="UniProtKB-UniRule"/>
</dbReference>
<dbReference type="GO" id="GO:0000287">
    <property type="term" value="F:magnesium ion binding"/>
    <property type="evidence" value="ECO:0007669"/>
    <property type="project" value="UniProtKB-UniRule"/>
</dbReference>
<evidence type="ECO:0000313" key="9">
    <source>
        <dbReference type="Proteomes" id="UP000095200"/>
    </source>
</evidence>
<name>A0A194AJE2_9BACT</name>
<accession>A0A194AJE2</accession>
<evidence type="ECO:0000256" key="2">
    <source>
        <dbReference type="ARBA" id="ARBA00022679"/>
    </source>
</evidence>
<dbReference type="GO" id="GO:0009423">
    <property type="term" value="P:chorismate biosynthetic process"/>
    <property type="evidence" value="ECO:0007669"/>
    <property type="project" value="UniProtKB-UniRule"/>
</dbReference>
<dbReference type="NCBIfam" id="NF040667">
    <property type="entry name" value="hom_kin_desulfo"/>
    <property type="match status" value="1"/>
</dbReference>
<dbReference type="EC" id="2.7.1.71" evidence="7"/>
<feature type="binding site" evidence="7">
    <location>
        <position position="44"/>
    </location>
    <ligand>
        <name>substrate</name>
    </ligand>
</feature>
<dbReference type="InterPro" id="IPR027417">
    <property type="entry name" value="P-loop_NTPase"/>
</dbReference>
<evidence type="ECO:0000256" key="3">
    <source>
        <dbReference type="ARBA" id="ARBA00022741"/>
    </source>
</evidence>
<keyword evidence="6 7" id="KW-0057">Aromatic amino acid biosynthesis</keyword>
<dbReference type="SUPFAM" id="SSF52540">
    <property type="entry name" value="P-loop containing nucleoside triphosphate hydrolases"/>
    <property type="match status" value="1"/>
</dbReference>
<keyword evidence="7" id="KW-0460">Magnesium</keyword>
<dbReference type="Gene3D" id="3.40.50.300">
    <property type="entry name" value="P-loop containing nucleotide triphosphate hydrolases"/>
    <property type="match status" value="1"/>
</dbReference>
<keyword evidence="7" id="KW-0479">Metal-binding</keyword>
<dbReference type="AlphaFoldDB" id="A0A194AJE2"/>
<feature type="binding site" evidence="7">
    <location>
        <position position="161"/>
    </location>
    <ligand>
        <name>ATP</name>
        <dbReference type="ChEBI" id="CHEBI:30616"/>
    </ligand>
</feature>
<comment type="function">
    <text evidence="7">Catalyzes the specific phosphorylation of the 3-hydroxyl group of shikimic acid using ATP as a cosubstrate.</text>
</comment>
<keyword evidence="1 7" id="KW-0028">Amino-acid biosynthesis</keyword>
<feature type="binding site" evidence="7">
    <location>
        <position position="26"/>
    </location>
    <ligand>
        <name>Mg(2+)</name>
        <dbReference type="ChEBI" id="CHEBI:18420"/>
    </ligand>
</feature>
<comment type="cofactor">
    <cofactor evidence="7">
        <name>Mg(2+)</name>
        <dbReference type="ChEBI" id="CHEBI:18420"/>
    </cofactor>
    <text evidence="7">Binds 1 Mg(2+) ion per subunit.</text>
</comment>
<reference evidence="9" key="1">
    <citation type="submission" date="2016-06" db="EMBL/GenBank/DDBJ databases">
        <title>Draft genome sequence of Desulfoplanes formicivorans strain Pf12B.</title>
        <authorList>
            <person name="Watanabe M."/>
            <person name="Kojima H."/>
            <person name="Fukui M."/>
        </authorList>
    </citation>
    <scope>NUCLEOTIDE SEQUENCE [LARGE SCALE GENOMIC DNA]</scope>
    <source>
        <strain evidence="9">Pf12B</strain>
    </source>
</reference>
<dbReference type="RefSeq" id="WP_069859770.1">
    <property type="nucleotide sequence ID" value="NZ_BDFE01000017.1"/>
</dbReference>
<protein>
    <recommendedName>
        <fullName evidence="7">Shikimate kinase</fullName>
        <shortName evidence="7">SK</shortName>
        <ecNumber evidence="7">2.7.1.71</ecNumber>
    </recommendedName>
</protein>
<organism evidence="8 9">
    <name type="scientific">Desulfoplanes formicivorans</name>
    <dbReference type="NCBI Taxonomy" id="1592317"/>
    <lineage>
        <taxon>Bacteria</taxon>
        <taxon>Pseudomonadati</taxon>
        <taxon>Thermodesulfobacteriota</taxon>
        <taxon>Desulfovibrionia</taxon>
        <taxon>Desulfovibrionales</taxon>
        <taxon>Desulfoplanaceae</taxon>
        <taxon>Desulfoplanes</taxon>
    </lineage>
</organism>
<dbReference type="EMBL" id="BDFE01000017">
    <property type="protein sequence ID" value="GAU09176.1"/>
    <property type="molecule type" value="Genomic_DNA"/>
</dbReference>
<dbReference type="PANTHER" id="PTHR21087:SF16">
    <property type="entry name" value="SHIKIMATE KINASE 1, CHLOROPLASTIC"/>
    <property type="match status" value="1"/>
</dbReference>